<dbReference type="InterPro" id="IPR010982">
    <property type="entry name" value="Lambda_DNA-bd_dom_sf"/>
</dbReference>
<dbReference type="Gene3D" id="1.10.260.40">
    <property type="entry name" value="lambda repressor-like DNA-binding domains"/>
    <property type="match status" value="1"/>
</dbReference>
<evidence type="ECO:0000313" key="2">
    <source>
        <dbReference type="EMBL" id="QHI98786.1"/>
    </source>
</evidence>
<dbReference type="SUPFAM" id="SSF47413">
    <property type="entry name" value="lambda repressor-like DNA-binding domains"/>
    <property type="match status" value="1"/>
</dbReference>
<dbReference type="InterPro" id="IPR001387">
    <property type="entry name" value="Cro/C1-type_HTH"/>
</dbReference>
<dbReference type="PROSITE" id="PS50943">
    <property type="entry name" value="HTH_CROC1"/>
    <property type="match status" value="1"/>
</dbReference>
<protein>
    <submittedName>
        <fullName evidence="2">Helix-turn-helix domain-containing protein</fullName>
    </submittedName>
</protein>
<dbReference type="GO" id="GO:0003677">
    <property type="term" value="F:DNA binding"/>
    <property type="evidence" value="ECO:0007669"/>
    <property type="project" value="InterPro"/>
</dbReference>
<dbReference type="Proteomes" id="UP000464787">
    <property type="component" value="Chromosome"/>
</dbReference>
<evidence type="ECO:0000259" key="1">
    <source>
        <dbReference type="PROSITE" id="PS50943"/>
    </source>
</evidence>
<dbReference type="SMART" id="SM00530">
    <property type="entry name" value="HTH_XRE"/>
    <property type="match status" value="1"/>
</dbReference>
<dbReference type="Pfam" id="PF01381">
    <property type="entry name" value="HTH_3"/>
    <property type="match status" value="1"/>
</dbReference>
<sequence>MFVSKIVEKHVPMSIVQDLSSTRKTAGLSQEQLADAAGLTRMTVNKTESGAVDPRLSSVEEMARALGMELMLVPSTLQAEVQAFVRSGGRLLGQPPGASAPLSVVDHITRRKP</sequence>
<feature type="domain" description="HTH cro/C1-type" evidence="1">
    <location>
        <begin position="19"/>
        <end position="73"/>
    </location>
</feature>
<dbReference type="CDD" id="cd00093">
    <property type="entry name" value="HTH_XRE"/>
    <property type="match status" value="1"/>
</dbReference>
<name>A0A857J4Q6_9BURK</name>
<dbReference type="AlphaFoldDB" id="A0A857J4Q6"/>
<accession>A0A857J4Q6</accession>
<evidence type="ECO:0000313" key="3">
    <source>
        <dbReference type="Proteomes" id="UP000464787"/>
    </source>
</evidence>
<keyword evidence="3" id="KW-1185">Reference proteome</keyword>
<reference evidence="2 3" key="1">
    <citation type="submission" date="2020-01" db="EMBL/GenBank/DDBJ databases">
        <title>Genome sequencing of strain KACC 21265.</title>
        <authorList>
            <person name="Heo J."/>
            <person name="Kim S.-J."/>
            <person name="Kim J.-S."/>
            <person name="Hong S.-B."/>
            <person name="Kwon S.-W."/>
        </authorList>
    </citation>
    <scope>NUCLEOTIDE SEQUENCE [LARGE SCALE GENOMIC DNA]</scope>
    <source>
        <strain evidence="2 3">KACC 21265</strain>
    </source>
</reference>
<dbReference type="KEGG" id="xyk:GT347_12770"/>
<gene>
    <name evidence="2" type="ORF">GT347_12770</name>
</gene>
<dbReference type="EMBL" id="CP047650">
    <property type="protein sequence ID" value="QHI98786.1"/>
    <property type="molecule type" value="Genomic_DNA"/>
</dbReference>
<organism evidence="2 3">
    <name type="scientific">Xylophilus rhododendri</name>
    <dbReference type="NCBI Taxonomy" id="2697032"/>
    <lineage>
        <taxon>Bacteria</taxon>
        <taxon>Pseudomonadati</taxon>
        <taxon>Pseudomonadota</taxon>
        <taxon>Betaproteobacteria</taxon>
        <taxon>Burkholderiales</taxon>
        <taxon>Xylophilus</taxon>
    </lineage>
</organism>
<proteinExistence type="predicted"/>